<keyword evidence="3" id="KW-1185">Reference proteome</keyword>
<feature type="region of interest" description="Disordered" evidence="1">
    <location>
        <begin position="37"/>
        <end position="63"/>
    </location>
</feature>
<dbReference type="AlphaFoldDB" id="A0A1V8SYG0"/>
<proteinExistence type="predicted"/>
<reference evidence="3" key="1">
    <citation type="submission" date="2017-03" db="EMBL/GenBank/DDBJ databases">
        <title>Genomes of endolithic fungi from Antarctica.</title>
        <authorList>
            <person name="Coleine C."/>
            <person name="Masonjones S."/>
            <person name="Stajich J.E."/>
        </authorList>
    </citation>
    <scope>NUCLEOTIDE SEQUENCE [LARGE SCALE GENOMIC DNA]</scope>
    <source>
        <strain evidence="3">CCFEE 5527</strain>
    </source>
</reference>
<organism evidence="2 3">
    <name type="scientific">Cryoendolithus antarcticus</name>
    <dbReference type="NCBI Taxonomy" id="1507870"/>
    <lineage>
        <taxon>Eukaryota</taxon>
        <taxon>Fungi</taxon>
        <taxon>Dikarya</taxon>
        <taxon>Ascomycota</taxon>
        <taxon>Pezizomycotina</taxon>
        <taxon>Dothideomycetes</taxon>
        <taxon>Dothideomycetidae</taxon>
        <taxon>Cladosporiales</taxon>
        <taxon>Cladosporiaceae</taxon>
        <taxon>Cryoendolithus</taxon>
    </lineage>
</organism>
<feature type="compositionally biased region" description="Polar residues" evidence="1">
    <location>
        <begin position="48"/>
        <end position="59"/>
    </location>
</feature>
<accession>A0A1V8SYG0</accession>
<dbReference type="InParanoid" id="A0A1V8SYG0"/>
<protein>
    <submittedName>
        <fullName evidence="2">Uncharacterized protein</fullName>
    </submittedName>
</protein>
<name>A0A1V8SYG0_9PEZI</name>
<evidence type="ECO:0000256" key="1">
    <source>
        <dbReference type="SAM" id="MobiDB-lite"/>
    </source>
</evidence>
<comment type="caution">
    <text evidence="2">The sequence shown here is derived from an EMBL/GenBank/DDBJ whole genome shotgun (WGS) entry which is preliminary data.</text>
</comment>
<dbReference type="Proteomes" id="UP000192596">
    <property type="component" value="Unassembled WGS sequence"/>
</dbReference>
<dbReference type="EMBL" id="NAJO01000022">
    <property type="protein sequence ID" value="OQO04110.1"/>
    <property type="molecule type" value="Genomic_DNA"/>
</dbReference>
<evidence type="ECO:0000313" key="2">
    <source>
        <dbReference type="EMBL" id="OQO04110.1"/>
    </source>
</evidence>
<gene>
    <name evidence="2" type="ORF">B0A48_10719</name>
</gene>
<sequence>MSVTVQLKIKPADAATTIRTIVYHVSLDLADTKLSGSSNGDTVVADNDSVTTASNTKRGASQDFLDENLEGEREYPNVLQPSDITVNFGYLDGRTVVLRKLPVQVTSDESIRIDCILTKEEVGKLLREEPPPSEASSSITRHARFFSLSSPIITFDGARLHVAPVPVTLLRDKSETLRYVTEDRKTAVKSDLPAEIVALDWTEARLAIDGTFTAQFPQQQVGYWSAWAWLLTGSSFAAPHFGYVKEELLSSTSRVRSILLVDLVDSSPKPSRESSLSEHRENGCICERPHVPAAASEAELASNPEVYGEDPGAFCKPFRNPARIVSERAFFSVMRIGQPEISAEATIKLREPA</sequence>
<evidence type="ECO:0000313" key="3">
    <source>
        <dbReference type="Proteomes" id="UP000192596"/>
    </source>
</evidence>